<proteinExistence type="predicted"/>
<evidence type="ECO:0000259" key="3">
    <source>
        <dbReference type="PROSITE" id="PS51186"/>
    </source>
</evidence>
<feature type="domain" description="N-acetyltransferase" evidence="3">
    <location>
        <begin position="5"/>
        <end position="154"/>
    </location>
</feature>
<keyword evidence="5" id="KW-1185">Reference proteome</keyword>
<sequence>MAGALLIREAVRDDLPEIVALLADDQNGALREDARLPLDPGYLSAFDAIVALPNQELIVAERDGQIIGTMQLSYLPGLSYRGRWRGQIEAVRIATILRGQGLGSVMIAWAVERCRTRGCGMVQLTSMRNRPDAHRFYERLGWERSHYGFKLVLD</sequence>
<organism evidence="4 5">
    <name type="scientific">Sphingomonas colocasiae</name>
    <dbReference type="NCBI Taxonomy" id="1848973"/>
    <lineage>
        <taxon>Bacteria</taxon>
        <taxon>Pseudomonadati</taxon>
        <taxon>Pseudomonadota</taxon>
        <taxon>Alphaproteobacteria</taxon>
        <taxon>Sphingomonadales</taxon>
        <taxon>Sphingomonadaceae</taxon>
        <taxon>Sphingomonas</taxon>
    </lineage>
</organism>
<reference evidence="4 5" key="1">
    <citation type="submission" date="2021-08" db="EMBL/GenBank/DDBJ databases">
        <authorList>
            <person name="Tuo L."/>
        </authorList>
    </citation>
    <scope>NUCLEOTIDE SEQUENCE [LARGE SCALE GENOMIC DNA]</scope>
    <source>
        <strain evidence="4 5">JCM 31229</strain>
    </source>
</reference>
<dbReference type="EC" id="2.3.1.-" evidence="4"/>
<dbReference type="InterPro" id="IPR050832">
    <property type="entry name" value="Bact_Acetyltransf"/>
</dbReference>
<comment type="caution">
    <text evidence="4">The sequence shown here is derived from an EMBL/GenBank/DDBJ whole genome shotgun (WGS) entry which is preliminary data.</text>
</comment>
<name>A0ABS7PR05_9SPHN</name>
<dbReference type="InterPro" id="IPR000182">
    <property type="entry name" value="GNAT_dom"/>
</dbReference>
<gene>
    <name evidence="4" type="ORF">K7G82_12535</name>
</gene>
<keyword evidence="1 4" id="KW-0808">Transferase</keyword>
<keyword evidence="2 4" id="KW-0012">Acyltransferase</keyword>
<dbReference type="RefSeq" id="WP_222990147.1">
    <property type="nucleotide sequence ID" value="NZ_JAINVV010000004.1"/>
</dbReference>
<dbReference type="PANTHER" id="PTHR43877:SF2">
    <property type="entry name" value="AMINOALKYLPHOSPHONATE N-ACETYLTRANSFERASE-RELATED"/>
    <property type="match status" value="1"/>
</dbReference>
<protein>
    <submittedName>
        <fullName evidence="4">GNAT family N-acetyltransferase</fullName>
        <ecNumber evidence="4">2.3.1.-</ecNumber>
    </submittedName>
</protein>
<dbReference type="CDD" id="cd04301">
    <property type="entry name" value="NAT_SF"/>
    <property type="match status" value="1"/>
</dbReference>
<dbReference type="EMBL" id="JAINVV010000004">
    <property type="protein sequence ID" value="MBY8823125.1"/>
    <property type="molecule type" value="Genomic_DNA"/>
</dbReference>
<evidence type="ECO:0000256" key="2">
    <source>
        <dbReference type="ARBA" id="ARBA00023315"/>
    </source>
</evidence>
<dbReference type="PROSITE" id="PS51186">
    <property type="entry name" value="GNAT"/>
    <property type="match status" value="1"/>
</dbReference>
<dbReference type="Proteomes" id="UP000706039">
    <property type="component" value="Unassembled WGS sequence"/>
</dbReference>
<dbReference type="PANTHER" id="PTHR43877">
    <property type="entry name" value="AMINOALKYLPHOSPHONATE N-ACETYLTRANSFERASE-RELATED-RELATED"/>
    <property type="match status" value="1"/>
</dbReference>
<dbReference type="SUPFAM" id="SSF55729">
    <property type="entry name" value="Acyl-CoA N-acyltransferases (Nat)"/>
    <property type="match status" value="1"/>
</dbReference>
<dbReference type="Pfam" id="PF00583">
    <property type="entry name" value="Acetyltransf_1"/>
    <property type="match status" value="1"/>
</dbReference>
<dbReference type="Gene3D" id="3.40.630.30">
    <property type="match status" value="1"/>
</dbReference>
<evidence type="ECO:0000256" key="1">
    <source>
        <dbReference type="ARBA" id="ARBA00022679"/>
    </source>
</evidence>
<evidence type="ECO:0000313" key="4">
    <source>
        <dbReference type="EMBL" id="MBY8823125.1"/>
    </source>
</evidence>
<evidence type="ECO:0000313" key="5">
    <source>
        <dbReference type="Proteomes" id="UP000706039"/>
    </source>
</evidence>
<dbReference type="InterPro" id="IPR016181">
    <property type="entry name" value="Acyl_CoA_acyltransferase"/>
</dbReference>
<accession>A0ABS7PR05</accession>
<dbReference type="GO" id="GO:0016746">
    <property type="term" value="F:acyltransferase activity"/>
    <property type="evidence" value="ECO:0007669"/>
    <property type="project" value="UniProtKB-KW"/>
</dbReference>